<evidence type="ECO:0000256" key="1">
    <source>
        <dbReference type="SAM" id="Phobius"/>
    </source>
</evidence>
<evidence type="ECO:0000313" key="3">
    <source>
        <dbReference type="Proteomes" id="UP001242811"/>
    </source>
</evidence>
<gene>
    <name evidence="2" type="ORF">QOZ95_003299</name>
</gene>
<keyword evidence="1" id="KW-0812">Transmembrane</keyword>
<organism evidence="2 3">
    <name type="scientific">Paenibacillus brasilensis</name>
    <dbReference type="NCBI Taxonomy" id="128574"/>
    <lineage>
        <taxon>Bacteria</taxon>
        <taxon>Bacillati</taxon>
        <taxon>Bacillota</taxon>
        <taxon>Bacilli</taxon>
        <taxon>Bacillales</taxon>
        <taxon>Paenibacillaceae</taxon>
        <taxon>Paenibacillus</taxon>
    </lineage>
</organism>
<reference evidence="2 3" key="1">
    <citation type="submission" date="2023-07" db="EMBL/GenBank/DDBJ databases">
        <title>Genomic Encyclopedia of Type Strains, Phase IV (KMG-IV): sequencing the most valuable type-strain genomes for metagenomic binning, comparative biology and taxonomic classification.</title>
        <authorList>
            <person name="Goeker M."/>
        </authorList>
    </citation>
    <scope>NUCLEOTIDE SEQUENCE [LARGE SCALE GENOMIC DNA]</scope>
    <source>
        <strain evidence="2 3">DSM 14914</strain>
    </source>
</reference>
<sequence length="75" mass="8057">MSGFLSGIGLALVGYVPNVVQSSGTLVGIKALLCLYPAVALALAMLVIGKMYKLTDSRHAEMVQDLQRRHAENRV</sequence>
<protein>
    <submittedName>
        <fullName evidence="2">Na+/melibiose symporter-like transporter</fullName>
    </submittedName>
</protein>
<dbReference type="Proteomes" id="UP001242811">
    <property type="component" value="Unassembled WGS sequence"/>
</dbReference>
<proteinExistence type="predicted"/>
<keyword evidence="3" id="KW-1185">Reference proteome</keyword>
<evidence type="ECO:0000313" key="2">
    <source>
        <dbReference type="EMBL" id="MDQ0495121.1"/>
    </source>
</evidence>
<keyword evidence="1" id="KW-1133">Transmembrane helix</keyword>
<accession>A0ABU0L0A4</accession>
<dbReference type="EMBL" id="JAUSWA010000019">
    <property type="protein sequence ID" value="MDQ0495121.1"/>
    <property type="molecule type" value="Genomic_DNA"/>
</dbReference>
<name>A0ABU0L0A4_9BACL</name>
<feature type="transmembrane region" description="Helical" evidence="1">
    <location>
        <begin position="32"/>
        <end position="52"/>
    </location>
</feature>
<keyword evidence="1" id="KW-0472">Membrane</keyword>
<comment type="caution">
    <text evidence="2">The sequence shown here is derived from an EMBL/GenBank/DDBJ whole genome shotgun (WGS) entry which is preliminary data.</text>
</comment>